<reference evidence="2 3" key="1">
    <citation type="submission" date="2016-10" db="EMBL/GenBank/DDBJ databases">
        <authorList>
            <person name="de Groot N.N."/>
        </authorList>
    </citation>
    <scope>NUCLEOTIDE SEQUENCE [LARGE SCALE GENOMIC DNA]</scope>
    <source>
        <strain evidence="2 3">CPCC 201354</strain>
    </source>
</reference>
<keyword evidence="1" id="KW-0732">Signal</keyword>
<evidence type="ECO:0000313" key="3">
    <source>
        <dbReference type="Proteomes" id="UP000198923"/>
    </source>
</evidence>
<sequence length="225" mass="23790">MQASRALVVAAFAGTIALAPGLAAGAAGAESAKPQKTCAASQVECTVFDLLKEALHYRVAFNRACAGVRGVKVPTVRQVLRFRSDLLNVWKDSVPAELSETVNDALVAAGQRVPAGGVCKSPSFWEVAALEWLKIFNDRREELAPLIRANLCKLVEAAGKNRVATTRVLQDWIRSIPSTPAAVATGRIAGTASAPMSFTTTNPTIHIKIGSPGKEITVVTEASRD</sequence>
<dbReference type="RefSeq" id="WP_093172863.1">
    <property type="nucleotide sequence ID" value="NZ_FNCN01000023.1"/>
</dbReference>
<feature type="chain" id="PRO_5038675305" evidence="1">
    <location>
        <begin position="20"/>
        <end position="225"/>
    </location>
</feature>
<evidence type="ECO:0000256" key="1">
    <source>
        <dbReference type="SAM" id="SignalP"/>
    </source>
</evidence>
<proteinExistence type="predicted"/>
<organism evidence="2 3">
    <name type="scientific">Sinosporangium album</name>
    <dbReference type="NCBI Taxonomy" id="504805"/>
    <lineage>
        <taxon>Bacteria</taxon>
        <taxon>Bacillati</taxon>
        <taxon>Actinomycetota</taxon>
        <taxon>Actinomycetes</taxon>
        <taxon>Streptosporangiales</taxon>
        <taxon>Streptosporangiaceae</taxon>
        <taxon>Sinosporangium</taxon>
    </lineage>
</organism>
<dbReference type="Proteomes" id="UP000198923">
    <property type="component" value="Unassembled WGS sequence"/>
</dbReference>
<accession>A0A1G8FI42</accession>
<protein>
    <submittedName>
        <fullName evidence="2">Uncharacterized protein</fullName>
    </submittedName>
</protein>
<dbReference type="AlphaFoldDB" id="A0A1G8FI42"/>
<dbReference type="EMBL" id="FNCN01000023">
    <property type="protein sequence ID" value="SDH81810.1"/>
    <property type="molecule type" value="Genomic_DNA"/>
</dbReference>
<keyword evidence="3" id="KW-1185">Reference proteome</keyword>
<gene>
    <name evidence="2" type="ORF">SAMN05421505_12386</name>
</gene>
<evidence type="ECO:0000313" key="2">
    <source>
        <dbReference type="EMBL" id="SDH81810.1"/>
    </source>
</evidence>
<feature type="signal peptide" evidence="1">
    <location>
        <begin position="1"/>
        <end position="19"/>
    </location>
</feature>
<name>A0A1G8FI42_9ACTN</name>